<reference evidence="1 2" key="1">
    <citation type="submission" date="2024-10" db="EMBL/GenBank/DDBJ databases">
        <title>Updated reference genomes for cyclostephanoid diatoms.</title>
        <authorList>
            <person name="Roberts W.R."/>
            <person name="Alverson A.J."/>
        </authorList>
    </citation>
    <scope>NUCLEOTIDE SEQUENCE [LARGE SCALE GENOMIC DNA]</scope>
    <source>
        <strain evidence="1 2">AJA010-31</strain>
    </source>
</reference>
<gene>
    <name evidence="1" type="ORF">ACHAWO_006152</name>
</gene>
<accession>A0ABD3PGA5</accession>
<evidence type="ECO:0000313" key="2">
    <source>
        <dbReference type="Proteomes" id="UP001530400"/>
    </source>
</evidence>
<organism evidence="1 2">
    <name type="scientific">Cyclotella atomus</name>
    <dbReference type="NCBI Taxonomy" id="382360"/>
    <lineage>
        <taxon>Eukaryota</taxon>
        <taxon>Sar</taxon>
        <taxon>Stramenopiles</taxon>
        <taxon>Ochrophyta</taxon>
        <taxon>Bacillariophyta</taxon>
        <taxon>Coscinodiscophyceae</taxon>
        <taxon>Thalassiosirophycidae</taxon>
        <taxon>Stephanodiscales</taxon>
        <taxon>Stephanodiscaceae</taxon>
        <taxon>Cyclotella</taxon>
    </lineage>
</organism>
<proteinExistence type="predicted"/>
<name>A0ABD3PGA5_9STRA</name>
<evidence type="ECO:0000313" key="1">
    <source>
        <dbReference type="EMBL" id="KAL3786709.1"/>
    </source>
</evidence>
<sequence>MKPLKCKMRQKQTQKKAEGMEYTPIEKVLEAVRNEYGYAPSTTTVYNDIKVGRIGEPPKERGAKPEYFARKKVEAWESYLDEACDMEQTSKAWWLL</sequence>
<dbReference type="Proteomes" id="UP001530400">
    <property type="component" value="Unassembled WGS sequence"/>
</dbReference>
<protein>
    <submittedName>
        <fullName evidence="1">Uncharacterized protein</fullName>
    </submittedName>
</protein>
<dbReference type="EMBL" id="JALLPJ020000638">
    <property type="protein sequence ID" value="KAL3786709.1"/>
    <property type="molecule type" value="Genomic_DNA"/>
</dbReference>
<dbReference type="AlphaFoldDB" id="A0ABD3PGA5"/>
<comment type="caution">
    <text evidence="1">The sequence shown here is derived from an EMBL/GenBank/DDBJ whole genome shotgun (WGS) entry which is preliminary data.</text>
</comment>
<keyword evidence="2" id="KW-1185">Reference proteome</keyword>